<reference evidence="16" key="1">
    <citation type="submission" date="2019-11" db="EMBL/GenBank/DDBJ databases">
        <authorList>
            <person name="Liu Y."/>
            <person name="Hou J."/>
            <person name="Li T.-Q."/>
            <person name="Guan C.-H."/>
            <person name="Wu X."/>
            <person name="Wu H.-Z."/>
            <person name="Ling F."/>
            <person name="Zhang R."/>
            <person name="Shi X.-G."/>
            <person name="Ren J.-P."/>
            <person name="Chen E.-F."/>
            <person name="Sun J.-M."/>
        </authorList>
    </citation>
    <scope>NUCLEOTIDE SEQUENCE</scope>
    <source>
        <strain evidence="16">Adult_tree_wgs_1</strain>
        <tissue evidence="16">Leaves</tissue>
    </source>
</reference>
<evidence type="ECO:0000256" key="4">
    <source>
        <dbReference type="ARBA" id="ARBA00022532"/>
    </source>
</evidence>
<comment type="subunit">
    <text evidence="12 13">Heterodimer of an alpha and a beta subunit.</text>
</comment>
<evidence type="ECO:0000313" key="16">
    <source>
        <dbReference type="EMBL" id="KAF7152435.1"/>
    </source>
</evidence>
<evidence type="ECO:0000259" key="15">
    <source>
        <dbReference type="Pfam" id="PF08442"/>
    </source>
</evidence>
<dbReference type="GO" id="GO:0004775">
    <property type="term" value="F:succinate-CoA ligase (ADP-forming) activity"/>
    <property type="evidence" value="ECO:0007669"/>
    <property type="project" value="UniProtKB-UniRule"/>
</dbReference>
<dbReference type="EMBL" id="WJXA01000001">
    <property type="protein sequence ID" value="KAF7152435.1"/>
    <property type="molecule type" value="Genomic_DNA"/>
</dbReference>
<feature type="domain" description="ATP-grasp fold succinyl-CoA synthetase-type" evidence="15">
    <location>
        <begin position="29"/>
        <end position="111"/>
    </location>
</feature>
<dbReference type="NCBIfam" id="TIGR01016">
    <property type="entry name" value="sucCoAbeta"/>
    <property type="match status" value="1"/>
</dbReference>
<comment type="caution">
    <text evidence="16">The sequence shown here is derived from an EMBL/GenBank/DDBJ whole genome shotgun (WGS) entry which is preliminary data.</text>
</comment>
<dbReference type="GO" id="GO:0005739">
    <property type="term" value="C:mitochondrion"/>
    <property type="evidence" value="ECO:0007669"/>
    <property type="project" value="UniProtKB-SubCell"/>
</dbReference>
<dbReference type="UniPathway" id="UPA00223">
    <property type="reaction ID" value="UER00999"/>
</dbReference>
<dbReference type="InterPro" id="IPR016102">
    <property type="entry name" value="Succinyl-CoA_synth-like"/>
</dbReference>
<dbReference type="FunFam" id="3.30.470.20:FF:000002">
    <property type="entry name" value="Succinate--CoA ligase [ADP-forming] subunit beta"/>
    <property type="match status" value="1"/>
</dbReference>
<gene>
    <name evidence="16" type="ORF">RHSIM_Rhsim01G0261700</name>
</gene>
<accession>A0A834HHQ2</accession>
<evidence type="ECO:0000256" key="12">
    <source>
        <dbReference type="HAMAP-Rule" id="MF_03219"/>
    </source>
</evidence>
<dbReference type="GO" id="GO:0000287">
    <property type="term" value="F:magnesium ion binding"/>
    <property type="evidence" value="ECO:0007669"/>
    <property type="project" value="UniProtKB-UniRule"/>
</dbReference>
<dbReference type="InterPro" id="IPR013815">
    <property type="entry name" value="ATP_grasp_subdomain_1"/>
</dbReference>
<comment type="similarity">
    <text evidence="12 13">Belongs to the succinate/malate CoA ligase beta subunit family.</text>
</comment>
<comment type="cofactor">
    <cofactor evidence="12">
        <name>Mg(2+)</name>
        <dbReference type="ChEBI" id="CHEBI:18420"/>
    </cofactor>
    <text evidence="12">Binds 1 Mg(2+) ion per subunit.</text>
</comment>
<feature type="binding site" evidence="12">
    <location>
        <position position="162"/>
    </location>
    <ligand>
        <name>ATP</name>
        <dbReference type="ChEBI" id="CHEBI:30616"/>
    </ligand>
</feature>
<protein>
    <recommendedName>
        <fullName evidence="12">Succinate--CoA ligase [ADP-forming] subunit beta, mitochondrial</fullName>
        <ecNumber evidence="12">6.2.1.5</ecNumber>
    </recommendedName>
    <alternativeName>
        <fullName evidence="12">Succinyl-CoA synthetase beta chain</fullName>
        <shortName evidence="12">SCS-beta</shortName>
    </alternativeName>
</protein>
<dbReference type="InterPro" id="IPR017866">
    <property type="entry name" value="Succ-CoA_synthase_bsu_CS"/>
</dbReference>
<comment type="subcellular location">
    <subcellularLocation>
        <location evidence="1 12">Mitochondrion</location>
    </subcellularLocation>
</comment>
<sequence length="442" mass="47660">MMRGSLNKLVFRSLSVAGKWQQQQLRRLNIHEYQGAELMSKYGVNVPKGVAVSSVPEVRKAIQDVFPNESELVVKSQILAGGRGLGTFKSGLKGGVHIVKADQVEEIAGAVILSPSPVHIFSRLLLFAGKMLGQILVTKQTGPQGKVVSKVYLCQKLSLVNEMYFAITLDRKTAGPLIIACRKGGTSIEDLAEKFPDMIIKVPIDVFKGISDEDAAKVVDGLAPKVADRSASMEQVKKLYKLFCETDCTLLEINPIAETSDNQLVAADAKLNFDDNAAYRQKEIFSLRDPTQEDPREVAAAQADLNYIGLDGEIGCMVNGAGLAMATMDIIKLRGRTPANFLDVGGNASEAQVVEAFKILTSDDKVKAILVNIFGGIMKCDVIASGIVNAAKHVQLKVPVVVRLEGTNVDQGKSILKESGMTLITAEDLDDAAEKAVKVAYN</sequence>
<dbReference type="FunFam" id="3.40.50.261:FF:000001">
    <property type="entry name" value="Succinate--CoA ligase [ADP-forming] subunit beta"/>
    <property type="match status" value="1"/>
</dbReference>
<dbReference type="OrthoDB" id="1552at2759"/>
<keyword evidence="4 12" id="KW-0816">Tricarboxylic acid cycle</keyword>
<dbReference type="SUPFAM" id="SSF52210">
    <property type="entry name" value="Succinyl-CoA synthetase domains"/>
    <property type="match status" value="1"/>
</dbReference>
<dbReference type="FunFam" id="3.30.1490.20:FF:000019">
    <property type="entry name" value="Succinate--CoA ligase [ADP-forming] subunit beta, mitochondrial"/>
    <property type="match status" value="1"/>
</dbReference>
<comment type="catalytic activity">
    <reaction evidence="12">
        <text>succinate + ATP + CoA = succinyl-CoA + ADP + phosphate</text>
        <dbReference type="Rhea" id="RHEA:17661"/>
        <dbReference type="ChEBI" id="CHEBI:30031"/>
        <dbReference type="ChEBI" id="CHEBI:30616"/>
        <dbReference type="ChEBI" id="CHEBI:43474"/>
        <dbReference type="ChEBI" id="CHEBI:57287"/>
        <dbReference type="ChEBI" id="CHEBI:57292"/>
        <dbReference type="ChEBI" id="CHEBI:456216"/>
        <dbReference type="EC" id="6.2.1.5"/>
    </reaction>
</comment>
<keyword evidence="7 12" id="KW-0547">Nucleotide-binding</keyword>
<evidence type="ECO:0000256" key="2">
    <source>
        <dbReference type="ARBA" id="ARBA00005064"/>
    </source>
</evidence>
<dbReference type="PIRSF" id="PIRSF001554">
    <property type="entry name" value="SucCS_beta"/>
    <property type="match status" value="1"/>
</dbReference>
<dbReference type="GO" id="GO:0006104">
    <property type="term" value="P:succinyl-CoA metabolic process"/>
    <property type="evidence" value="ECO:0007669"/>
    <property type="project" value="TreeGrafter"/>
</dbReference>
<dbReference type="PROSITE" id="PS01217">
    <property type="entry name" value="SUCCINYL_COA_LIG_3"/>
    <property type="match status" value="1"/>
</dbReference>
<feature type="binding site" evidence="12">
    <location>
        <begin position="376"/>
        <end position="378"/>
    </location>
    <ligand>
        <name>substrate</name>
        <note>ligand shared with subunit alpha</note>
    </ligand>
</feature>
<evidence type="ECO:0000256" key="5">
    <source>
        <dbReference type="ARBA" id="ARBA00022598"/>
    </source>
</evidence>
<keyword evidence="5 12" id="KW-0436">Ligase</keyword>
<dbReference type="InterPro" id="IPR005811">
    <property type="entry name" value="SUCC_ACL_C"/>
</dbReference>
<comment type="pathway">
    <text evidence="2 12">Carbohydrate metabolism; tricarboxylic acid cycle; succinate from succinyl-CoA (ligase route): step 1/1.</text>
</comment>
<dbReference type="Gene3D" id="3.40.50.261">
    <property type="entry name" value="Succinyl-CoA synthetase domains"/>
    <property type="match status" value="1"/>
</dbReference>
<dbReference type="SUPFAM" id="SSF56059">
    <property type="entry name" value="Glutathione synthetase ATP-binding domain-like"/>
    <property type="match status" value="1"/>
</dbReference>
<feature type="binding site" evidence="12">
    <location>
        <position position="75"/>
    </location>
    <ligand>
        <name>ATP</name>
        <dbReference type="ChEBI" id="CHEBI:30616"/>
    </ligand>
</feature>
<keyword evidence="8 12" id="KW-0067">ATP-binding</keyword>
<feature type="binding site" evidence="12">
    <location>
        <position position="319"/>
    </location>
    <ligand>
        <name>substrate</name>
        <note>ligand shared with subunit alpha</note>
    </ligand>
</feature>
<name>A0A834HHQ2_RHOSS</name>
<dbReference type="Proteomes" id="UP000626092">
    <property type="component" value="Unassembled WGS sequence"/>
</dbReference>
<evidence type="ECO:0000256" key="7">
    <source>
        <dbReference type="ARBA" id="ARBA00022741"/>
    </source>
</evidence>
<comment type="function">
    <text evidence="12">Succinyl-CoA synthetase functions in the citric acid cycle (TCA), coupling the hydrolysis of succinyl-CoA to the synthesis of ATP and thus represents the only step of substrate-level phosphorylation in the TCA. The beta subunit provides nucleotide specificity of the enzyme and binds the substrate succinate, while the binding sites for coenzyme A and phosphate are found in the alpha subunit.</text>
</comment>
<dbReference type="AlphaFoldDB" id="A0A834HHQ2"/>
<dbReference type="PANTHER" id="PTHR11815:SF10">
    <property type="entry name" value="SUCCINATE--COA LIGASE [GDP-FORMING] SUBUNIT BETA, MITOCHONDRIAL"/>
    <property type="match status" value="1"/>
</dbReference>
<keyword evidence="10" id="KW-0809">Transit peptide</keyword>
<dbReference type="InterPro" id="IPR005809">
    <property type="entry name" value="Succ_CoA_ligase-like_bsu"/>
</dbReference>
<keyword evidence="9 12" id="KW-0460">Magnesium</keyword>
<evidence type="ECO:0000256" key="13">
    <source>
        <dbReference type="RuleBase" id="RU361258"/>
    </source>
</evidence>
<feature type="domain" description="ATP-grasp fold succinyl-CoA synthetase-type" evidence="15">
    <location>
        <begin position="127"/>
        <end position="257"/>
    </location>
</feature>
<dbReference type="GO" id="GO:0006099">
    <property type="term" value="P:tricarboxylic acid cycle"/>
    <property type="evidence" value="ECO:0007669"/>
    <property type="project" value="UniProtKB-UniRule"/>
</dbReference>
<evidence type="ECO:0000256" key="3">
    <source>
        <dbReference type="ARBA" id="ARBA00011412"/>
    </source>
</evidence>
<dbReference type="HAMAP" id="MF_00558">
    <property type="entry name" value="Succ_CoA_beta"/>
    <property type="match status" value="1"/>
</dbReference>
<keyword evidence="17" id="KW-1185">Reference proteome</keyword>
<dbReference type="GO" id="GO:0005524">
    <property type="term" value="F:ATP binding"/>
    <property type="evidence" value="ECO:0007669"/>
    <property type="project" value="UniProtKB-UniRule"/>
</dbReference>
<evidence type="ECO:0000256" key="11">
    <source>
        <dbReference type="ARBA" id="ARBA00023128"/>
    </source>
</evidence>
<dbReference type="Gene3D" id="3.30.1490.20">
    <property type="entry name" value="ATP-grasp fold, A domain"/>
    <property type="match status" value="1"/>
</dbReference>
<dbReference type="PANTHER" id="PTHR11815">
    <property type="entry name" value="SUCCINYL-COA SYNTHETASE BETA CHAIN"/>
    <property type="match status" value="1"/>
</dbReference>
<feature type="domain" description="ATP-citrate synthase/succinyl-CoA ligase C-terminal" evidence="14">
    <location>
        <begin position="317"/>
        <end position="437"/>
    </location>
</feature>
<evidence type="ECO:0000259" key="14">
    <source>
        <dbReference type="Pfam" id="PF00549"/>
    </source>
</evidence>
<proteinExistence type="inferred from homology"/>
<feature type="binding site" evidence="12">
    <location>
        <position position="254"/>
    </location>
    <ligand>
        <name>Mg(2+)</name>
        <dbReference type="ChEBI" id="CHEBI:18420"/>
    </ligand>
</feature>
<dbReference type="GO" id="GO:0042709">
    <property type="term" value="C:succinate-CoA ligase complex"/>
    <property type="evidence" value="ECO:0007669"/>
    <property type="project" value="TreeGrafter"/>
</dbReference>
<keyword evidence="11 12" id="KW-0496">Mitochondrion</keyword>
<evidence type="ECO:0000256" key="8">
    <source>
        <dbReference type="ARBA" id="ARBA00022840"/>
    </source>
</evidence>
<organism evidence="16 17">
    <name type="scientific">Rhododendron simsii</name>
    <name type="common">Sims's rhododendron</name>
    <dbReference type="NCBI Taxonomy" id="118357"/>
    <lineage>
        <taxon>Eukaryota</taxon>
        <taxon>Viridiplantae</taxon>
        <taxon>Streptophyta</taxon>
        <taxon>Embryophyta</taxon>
        <taxon>Tracheophyta</taxon>
        <taxon>Spermatophyta</taxon>
        <taxon>Magnoliopsida</taxon>
        <taxon>eudicotyledons</taxon>
        <taxon>Gunneridae</taxon>
        <taxon>Pentapetalae</taxon>
        <taxon>asterids</taxon>
        <taxon>Ericales</taxon>
        <taxon>Ericaceae</taxon>
        <taxon>Ericoideae</taxon>
        <taxon>Rhodoreae</taxon>
        <taxon>Rhododendron</taxon>
    </lineage>
</organism>
<evidence type="ECO:0000256" key="10">
    <source>
        <dbReference type="ARBA" id="ARBA00022946"/>
    </source>
</evidence>
<keyword evidence="6 12" id="KW-0479">Metal-binding</keyword>
<feature type="binding site" evidence="12">
    <location>
        <begin position="82"/>
        <end position="84"/>
    </location>
    <ligand>
        <name>ATP</name>
        <dbReference type="ChEBI" id="CHEBI:30616"/>
    </ligand>
</feature>
<evidence type="ECO:0000256" key="1">
    <source>
        <dbReference type="ARBA" id="ARBA00004173"/>
    </source>
</evidence>
<evidence type="ECO:0000313" key="17">
    <source>
        <dbReference type="Proteomes" id="UP000626092"/>
    </source>
</evidence>
<dbReference type="EC" id="6.2.1.5" evidence="12"/>
<dbReference type="Gene3D" id="3.30.470.20">
    <property type="entry name" value="ATP-grasp fold, B domain"/>
    <property type="match status" value="2"/>
</dbReference>
<dbReference type="Pfam" id="PF00549">
    <property type="entry name" value="Ligase_CoA"/>
    <property type="match status" value="1"/>
</dbReference>
<comment type="subunit">
    <text evidence="3">Heterooctamer of 4 alpha and 4 beta chains.</text>
</comment>
<dbReference type="NCBIfam" id="NF001913">
    <property type="entry name" value="PRK00696.1"/>
    <property type="match status" value="1"/>
</dbReference>
<dbReference type="InterPro" id="IPR013650">
    <property type="entry name" value="ATP-grasp_succ-CoA_synth-type"/>
</dbReference>
<evidence type="ECO:0000256" key="9">
    <source>
        <dbReference type="ARBA" id="ARBA00022842"/>
    </source>
</evidence>
<feature type="binding site" evidence="12">
    <location>
        <position position="268"/>
    </location>
    <ligand>
        <name>Mg(2+)</name>
        <dbReference type="ChEBI" id="CHEBI:18420"/>
    </ligand>
</feature>
<dbReference type="Pfam" id="PF08442">
    <property type="entry name" value="ATP-grasp_2"/>
    <property type="match status" value="2"/>
</dbReference>
<evidence type="ECO:0000256" key="6">
    <source>
        <dbReference type="ARBA" id="ARBA00022723"/>
    </source>
</evidence>